<evidence type="ECO:0000313" key="2">
    <source>
        <dbReference type="EMBL" id="KKL45995.1"/>
    </source>
</evidence>
<evidence type="ECO:0000256" key="1">
    <source>
        <dbReference type="SAM" id="MobiDB-lite"/>
    </source>
</evidence>
<feature type="region of interest" description="Disordered" evidence="1">
    <location>
        <begin position="54"/>
        <end position="74"/>
    </location>
</feature>
<reference evidence="2" key="1">
    <citation type="journal article" date="2015" name="Nature">
        <title>Complex archaea that bridge the gap between prokaryotes and eukaryotes.</title>
        <authorList>
            <person name="Spang A."/>
            <person name="Saw J.H."/>
            <person name="Jorgensen S.L."/>
            <person name="Zaremba-Niedzwiedzka K."/>
            <person name="Martijn J."/>
            <person name="Lind A.E."/>
            <person name="van Eijk R."/>
            <person name="Schleper C."/>
            <person name="Guy L."/>
            <person name="Ettema T.J."/>
        </authorList>
    </citation>
    <scope>NUCLEOTIDE SEQUENCE</scope>
</reference>
<protein>
    <submittedName>
        <fullName evidence="2">Uncharacterized protein</fullName>
    </submittedName>
</protein>
<feature type="non-terminal residue" evidence="2">
    <location>
        <position position="74"/>
    </location>
</feature>
<dbReference type="AlphaFoldDB" id="A0A0F9EM58"/>
<accession>A0A0F9EM58</accession>
<comment type="caution">
    <text evidence="2">The sequence shown here is derived from an EMBL/GenBank/DDBJ whole genome shotgun (WGS) entry which is preliminary data.</text>
</comment>
<proteinExistence type="predicted"/>
<organism evidence="2">
    <name type="scientific">marine sediment metagenome</name>
    <dbReference type="NCBI Taxonomy" id="412755"/>
    <lineage>
        <taxon>unclassified sequences</taxon>
        <taxon>metagenomes</taxon>
        <taxon>ecological metagenomes</taxon>
    </lineage>
</organism>
<dbReference type="EMBL" id="LAZR01034194">
    <property type="protein sequence ID" value="KKL45995.1"/>
    <property type="molecule type" value="Genomic_DNA"/>
</dbReference>
<sequence length="74" mass="8307">MEKIIVETALYYMSDPTRRGIDHRNGVCNYYTPDGRMCAVGRCMLAPQNLASAATPSGIPDFENKLKPRYRGHS</sequence>
<gene>
    <name evidence="2" type="ORF">LCGC14_2350070</name>
</gene>
<name>A0A0F9EM58_9ZZZZ</name>